<keyword evidence="3" id="KW-1185">Reference proteome</keyword>
<dbReference type="InterPro" id="IPR023393">
    <property type="entry name" value="START-like_dom_sf"/>
</dbReference>
<keyword evidence="1" id="KW-0732">Signal</keyword>
<dbReference type="EMBL" id="JAMQGP010000001">
    <property type="protein sequence ID" value="MCM2678298.1"/>
    <property type="molecule type" value="Genomic_DNA"/>
</dbReference>
<evidence type="ECO:0000256" key="1">
    <source>
        <dbReference type="SAM" id="SignalP"/>
    </source>
</evidence>
<gene>
    <name evidence="2" type="ORF">NAF29_01265</name>
</gene>
<protein>
    <recommendedName>
        <fullName evidence="4">START domain-containing protein</fullName>
    </recommendedName>
</protein>
<accession>A0AA41W4G3</accession>
<feature type="signal peptide" evidence="1">
    <location>
        <begin position="1"/>
        <end position="21"/>
    </location>
</feature>
<feature type="chain" id="PRO_5041345347" description="START domain-containing protein" evidence="1">
    <location>
        <begin position="22"/>
        <end position="242"/>
    </location>
</feature>
<dbReference type="RefSeq" id="WP_251259651.1">
    <property type="nucleotide sequence ID" value="NZ_JAMQGP010000001.1"/>
</dbReference>
<sequence>MAAKHILAAGALSMIASLTQAFTLDKQWREHLNESGMILASRPFTGHGQPEFFATLPLEGPPHAMLSLLLDINRVSEWAYHADGSTVITHPTPDAWRVHSRFSPPWPIRDRDVFSHSVHWQNVQGIWLEIKSIPDEFPPQPGYVRIRDMQNCWHARANIDGTATLYHLGHVRDPGLLPNFVINPAQASALKTTLKNMAKVLPSYRQKVTEIGLSQPPHNWHYCQRLARILDLNEHTKRDQPE</sequence>
<organism evidence="2 3">
    <name type="scientific">Echinimonas agarilytica</name>
    <dbReference type="NCBI Taxonomy" id="1215918"/>
    <lineage>
        <taxon>Bacteria</taxon>
        <taxon>Pseudomonadati</taxon>
        <taxon>Pseudomonadota</taxon>
        <taxon>Gammaproteobacteria</taxon>
        <taxon>Alteromonadales</taxon>
        <taxon>Echinimonadaceae</taxon>
        <taxon>Echinimonas</taxon>
    </lineage>
</organism>
<dbReference type="AlphaFoldDB" id="A0AA41W4G3"/>
<dbReference type="Gene3D" id="3.30.530.20">
    <property type="match status" value="1"/>
</dbReference>
<proteinExistence type="predicted"/>
<name>A0AA41W4G3_9GAMM</name>
<reference evidence="2 3" key="1">
    <citation type="journal article" date="2013" name="Antonie Van Leeuwenhoek">
        <title>Echinimonas agarilytica gen. nov., sp. nov., a new gammaproteobacterium isolated from the sea urchin Strongylocentrotus intermedius.</title>
        <authorList>
            <person name="Nedashkovskaya O.I."/>
            <person name="Stenkova A.M."/>
            <person name="Zhukova N.V."/>
            <person name="Van Trappen S."/>
            <person name="Lee J.S."/>
            <person name="Kim S.B."/>
        </authorList>
    </citation>
    <scope>NUCLEOTIDE SEQUENCE [LARGE SCALE GENOMIC DNA]</scope>
    <source>
        <strain evidence="2 3">KMM 6351</strain>
    </source>
</reference>
<dbReference type="SUPFAM" id="SSF55961">
    <property type="entry name" value="Bet v1-like"/>
    <property type="match status" value="1"/>
</dbReference>
<comment type="caution">
    <text evidence="2">The sequence shown here is derived from an EMBL/GenBank/DDBJ whole genome shotgun (WGS) entry which is preliminary data.</text>
</comment>
<evidence type="ECO:0000313" key="2">
    <source>
        <dbReference type="EMBL" id="MCM2678298.1"/>
    </source>
</evidence>
<evidence type="ECO:0000313" key="3">
    <source>
        <dbReference type="Proteomes" id="UP001165393"/>
    </source>
</evidence>
<dbReference type="Proteomes" id="UP001165393">
    <property type="component" value="Unassembled WGS sequence"/>
</dbReference>
<evidence type="ECO:0008006" key="4">
    <source>
        <dbReference type="Google" id="ProtNLM"/>
    </source>
</evidence>